<evidence type="ECO:0000313" key="2">
    <source>
        <dbReference type="Proteomes" id="UP000030598"/>
    </source>
</evidence>
<comment type="caution">
    <text evidence="1">The sequence shown here is derived from an EMBL/GenBank/DDBJ whole genome shotgun (WGS) entry which is preliminary data.</text>
</comment>
<accession>A0A0A1ZIA0</accession>
<name>A0A0A1ZIA0_PROMR</name>
<proteinExistence type="predicted"/>
<reference evidence="2" key="1">
    <citation type="journal article" date="2014" name="Sci. Data">
        <title>Genomes of diverse isolates of the marine cyanobacterium Prochlorococcus.</title>
        <authorList>
            <person name="Biller S."/>
            <person name="Berube P."/>
            <person name="Thompson J."/>
            <person name="Kelly L."/>
            <person name="Roggensack S."/>
            <person name="Awad L."/>
            <person name="Roache-Johnson K."/>
            <person name="Ding H."/>
            <person name="Giovannoni S.J."/>
            <person name="Moore L.R."/>
            <person name="Chisholm S.W."/>
        </authorList>
    </citation>
    <scope>NUCLEOTIDE SEQUENCE [LARGE SCALE GENOMIC DNA]</scope>
    <source>
        <strain evidence="2">GP2</strain>
    </source>
</reference>
<organism evidence="1 2">
    <name type="scientific">Prochlorococcus marinus str. GP2</name>
    <dbReference type="NCBI Taxonomy" id="59925"/>
    <lineage>
        <taxon>Bacteria</taxon>
        <taxon>Bacillati</taxon>
        <taxon>Cyanobacteriota</taxon>
        <taxon>Cyanophyceae</taxon>
        <taxon>Synechococcales</taxon>
        <taxon>Prochlorococcaceae</taxon>
        <taxon>Prochlorococcus</taxon>
    </lineage>
</organism>
<evidence type="ECO:0000313" key="1">
    <source>
        <dbReference type="EMBL" id="KGF87938.1"/>
    </source>
</evidence>
<dbReference type="Proteomes" id="UP000030598">
    <property type="component" value="Unassembled WGS sequence"/>
</dbReference>
<sequence length="40" mass="4937">MIIYSGRIIILIFKILKIINFFDHTIRIILRNCLKFYCNY</sequence>
<dbReference type="EMBL" id="JNAH01000004">
    <property type="protein sequence ID" value="KGF87938.1"/>
    <property type="molecule type" value="Genomic_DNA"/>
</dbReference>
<dbReference type="AlphaFoldDB" id="A0A0A1ZIA0"/>
<gene>
    <name evidence="1" type="ORF">EU91_0973</name>
</gene>
<protein>
    <submittedName>
        <fullName evidence="1">Uncharacterized protein</fullName>
    </submittedName>
</protein>